<evidence type="ECO:0000256" key="1">
    <source>
        <dbReference type="ARBA" id="ARBA00022553"/>
    </source>
</evidence>
<sequence length="1064" mass="115101">MSSSQTTLGAAADDRKARLAKLKNLKRKQPADEIVPPESEREGSAPVVEPDVSRLHLSGRNYDPEVRGPKLGFEAPPIQDLDKPTLEEQAADIEADVKHKAAEEAQDDKGIDLFKLQPKKPNWDLKRDLEKKLEVLNVRTDNAIARLVRDRITNAQKSKQIAAGSTDGAPAGVDGIALVEGVRVREREEEEEERREKELDEDFCARVEAASAVVFDLVCCFHQLVPSGFPALLDNPSSFRRRENHLQNVMPIDLEIWREACDCPEYQHHERQTTLVAASTSKDNHPVTTVRRVAAPTHDRPEEAVPPGVTPVPEPIIANGGHNRSPADMDSTNPNSTAIKREAPLPWKPDASDTVVDGLKNLNVGTRTPSLVVNGTGSTFIERSKSATKDGSDDSQRADSSSELGTKPPSLDGKSITSGTTFALDEKESLRPDDSASVKAAADEDDSFSFRGPHLPNSRMGSDIAARARGIIQLGDMPDRRLVQPTSGSLSQGMITPQSATSDQQQPSTNALSATSPDPAIVLNTIYGQAPDEKLLEAMASPKDRLFLLRLEAELIKFAQNSKEPYMDFPPSNSFCRMLTHKLADYYRMTHQYEARIGSVRIFRTPYARVPESLASIAAPETSAPTPPPAALQPKKIMRRGEDGEFAPASASPSKPTSEDGSDSKDKNLAANQKLSREQREEAYKQARERIFGNAEKTGDSTPDNEGENGISRASSVSAREKANAGKRGKTGKQRRDDSDSFDSRHNYTAYWGGPQQQTWISQPQYVPVSNQYGAPVQQPYPNQIQPPYNTTPTQSFAPMMPNPGYNAYQNMAQYSPQTSQAQFQSSPNANGRGYGGPGPAPPQAGWQQGFAPGPGPGPGPAPMPPAGAAAASYTPRGMSAPPGQNTVPYMYGQLPANINPNDPKSQHPIPGSYNRHAFNPKTQSFVPGGGMAPMQPPQPPFSAPGSHHGSPQIGSPHLAYAGYQQPVPQAPYGVAAGYGMARQGSNNSIPPYHGPSQHPYHLNNIPQAPGAHVPQHPQHIPQNPPPHIPSKPVIPQGPAGQTFSHLPHYGNPATLPQKPNMGV</sequence>
<feature type="compositionally biased region" description="Basic and acidic residues" evidence="2">
    <location>
        <begin position="382"/>
        <end position="397"/>
    </location>
</feature>
<dbReference type="InterPro" id="IPR036867">
    <property type="entry name" value="R3H_dom_sf"/>
</dbReference>
<feature type="region of interest" description="Disordered" evidence="2">
    <location>
        <begin position="382"/>
        <end position="461"/>
    </location>
</feature>
<dbReference type="InterPro" id="IPR024771">
    <property type="entry name" value="SUZ"/>
</dbReference>
<feature type="compositionally biased region" description="Pro residues" evidence="2">
    <location>
        <begin position="854"/>
        <end position="866"/>
    </location>
</feature>
<feature type="domain" description="SUZ" evidence="4">
    <location>
        <begin position="609"/>
        <end position="696"/>
    </location>
</feature>
<dbReference type="PROSITE" id="PS51673">
    <property type="entry name" value="SUZ"/>
    <property type="match status" value="1"/>
</dbReference>
<dbReference type="InterPro" id="IPR013169">
    <property type="entry name" value="mRNA_splic_Cwf18-like"/>
</dbReference>
<organism evidence="5 6">
    <name type="scientific">Colletotrichum karsti</name>
    <dbReference type="NCBI Taxonomy" id="1095194"/>
    <lineage>
        <taxon>Eukaryota</taxon>
        <taxon>Fungi</taxon>
        <taxon>Dikarya</taxon>
        <taxon>Ascomycota</taxon>
        <taxon>Pezizomycotina</taxon>
        <taxon>Sordariomycetes</taxon>
        <taxon>Hypocreomycetidae</taxon>
        <taxon>Glomerellales</taxon>
        <taxon>Glomerellaceae</taxon>
        <taxon>Colletotrichum</taxon>
        <taxon>Colletotrichum boninense species complex</taxon>
    </lineage>
</organism>
<dbReference type="SUPFAM" id="SSF82708">
    <property type="entry name" value="R3H domain"/>
    <property type="match status" value="1"/>
</dbReference>
<dbReference type="RefSeq" id="XP_038751826.1">
    <property type="nucleotide sequence ID" value="XM_038883121.1"/>
</dbReference>
<accession>A0A9P6IGE9</accession>
<dbReference type="EMBL" id="JAATWM020000001">
    <property type="protein sequence ID" value="KAF9882365.1"/>
    <property type="molecule type" value="Genomic_DNA"/>
</dbReference>
<keyword evidence="1" id="KW-0597">Phosphoprotein</keyword>
<feature type="compositionally biased region" description="Polar residues" evidence="2">
    <location>
        <begin position="816"/>
        <end position="829"/>
    </location>
</feature>
<feature type="region of interest" description="Disordered" evidence="2">
    <location>
        <begin position="20"/>
        <end position="82"/>
    </location>
</feature>
<reference evidence="5" key="1">
    <citation type="submission" date="2020-03" db="EMBL/GenBank/DDBJ databases">
        <authorList>
            <person name="He L."/>
        </authorList>
    </citation>
    <scope>NUCLEOTIDE SEQUENCE</scope>
    <source>
        <strain evidence="5">CkLH20</strain>
    </source>
</reference>
<feature type="compositionally biased region" description="Basic and acidic residues" evidence="2">
    <location>
        <begin position="734"/>
        <end position="746"/>
    </location>
</feature>
<evidence type="ECO:0000313" key="5">
    <source>
        <dbReference type="EMBL" id="KAF9882365.1"/>
    </source>
</evidence>
<dbReference type="Proteomes" id="UP000781932">
    <property type="component" value="Unassembled WGS sequence"/>
</dbReference>
<keyword evidence="6" id="KW-1185">Reference proteome</keyword>
<feature type="region of interest" description="Disordered" evidence="2">
    <location>
        <begin position="296"/>
        <end position="351"/>
    </location>
</feature>
<feature type="region of interest" description="Disordered" evidence="2">
    <location>
        <begin position="816"/>
        <end position="883"/>
    </location>
</feature>
<dbReference type="PROSITE" id="PS51061">
    <property type="entry name" value="R3H"/>
    <property type="match status" value="1"/>
</dbReference>
<reference evidence="5" key="2">
    <citation type="submission" date="2020-11" db="EMBL/GenBank/DDBJ databases">
        <title>Whole genome sequencing of Colletotrichum sp.</title>
        <authorList>
            <person name="Li H."/>
        </authorList>
    </citation>
    <scope>NUCLEOTIDE SEQUENCE</scope>
    <source>
        <strain evidence="5">CkLH20</strain>
    </source>
</reference>
<dbReference type="GeneID" id="62156195"/>
<dbReference type="AlphaFoldDB" id="A0A9P6IGE9"/>
<dbReference type="CDD" id="cd02642">
    <property type="entry name" value="R3H_encore_like"/>
    <property type="match status" value="1"/>
</dbReference>
<gene>
    <name evidence="5" type="ORF">CkaCkLH20_00401</name>
</gene>
<feature type="compositionally biased region" description="Polar residues" evidence="2">
    <location>
        <begin position="484"/>
        <end position="516"/>
    </location>
</feature>
<proteinExistence type="predicted"/>
<dbReference type="InterPro" id="IPR051937">
    <property type="entry name" value="R3H_domain_containing"/>
</dbReference>
<dbReference type="InterPro" id="IPR001374">
    <property type="entry name" value="R3H_dom"/>
</dbReference>
<feature type="region of interest" description="Disordered" evidence="2">
    <location>
        <begin position="480"/>
        <end position="516"/>
    </location>
</feature>
<feature type="region of interest" description="Disordered" evidence="2">
    <location>
        <begin position="644"/>
        <end position="759"/>
    </location>
</feature>
<dbReference type="PANTHER" id="PTHR15672">
    <property type="entry name" value="CAMP-REGULATED PHOSPHOPROTEIN 21 RELATED R3H DOMAIN CONTAINING PROTEIN"/>
    <property type="match status" value="1"/>
</dbReference>
<dbReference type="OrthoDB" id="278430at2759"/>
<dbReference type="Pfam" id="PF01424">
    <property type="entry name" value="R3H"/>
    <property type="match status" value="1"/>
</dbReference>
<evidence type="ECO:0000259" key="4">
    <source>
        <dbReference type="PROSITE" id="PS51673"/>
    </source>
</evidence>
<feature type="domain" description="R3H" evidence="3">
    <location>
        <begin position="545"/>
        <end position="608"/>
    </location>
</feature>
<protein>
    <submittedName>
        <fullName evidence="5">R3H domain-containing protein</fullName>
    </submittedName>
</protein>
<comment type="caution">
    <text evidence="5">The sequence shown here is derived from an EMBL/GenBank/DDBJ whole genome shotgun (WGS) entry which is preliminary data.</text>
</comment>
<feature type="compositionally biased region" description="Basic and acidic residues" evidence="2">
    <location>
        <begin position="424"/>
        <end position="436"/>
    </location>
</feature>
<dbReference type="GO" id="GO:0003676">
    <property type="term" value="F:nucleic acid binding"/>
    <property type="evidence" value="ECO:0007669"/>
    <property type="project" value="UniProtKB-UniRule"/>
</dbReference>
<evidence type="ECO:0000313" key="6">
    <source>
        <dbReference type="Proteomes" id="UP000781932"/>
    </source>
</evidence>
<dbReference type="PANTHER" id="PTHR15672:SF8">
    <property type="entry name" value="PROTEIN ENCORE"/>
    <property type="match status" value="1"/>
</dbReference>
<dbReference type="GO" id="GO:0006012">
    <property type="term" value="P:galactose metabolic process"/>
    <property type="evidence" value="ECO:0007669"/>
    <property type="project" value="TreeGrafter"/>
</dbReference>
<evidence type="ECO:0000256" key="2">
    <source>
        <dbReference type="SAM" id="MobiDB-lite"/>
    </source>
</evidence>
<dbReference type="Pfam" id="PF08315">
    <property type="entry name" value="cwf18"/>
    <property type="match status" value="1"/>
</dbReference>
<dbReference type="Pfam" id="PF12752">
    <property type="entry name" value="SUZ"/>
    <property type="match status" value="1"/>
</dbReference>
<feature type="region of interest" description="Disordered" evidence="2">
    <location>
        <begin position="987"/>
        <end position="1064"/>
    </location>
</feature>
<feature type="region of interest" description="Disordered" evidence="2">
    <location>
        <begin position="928"/>
        <end position="959"/>
    </location>
</feature>
<evidence type="ECO:0000259" key="3">
    <source>
        <dbReference type="PROSITE" id="PS51061"/>
    </source>
</evidence>
<feature type="compositionally biased region" description="Basic and acidic residues" evidence="2">
    <location>
        <begin position="675"/>
        <end position="691"/>
    </location>
</feature>
<dbReference type="Gene3D" id="3.30.1370.50">
    <property type="entry name" value="R3H-like domain"/>
    <property type="match status" value="1"/>
</dbReference>
<feature type="compositionally biased region" description="Low complexity" evidence="2">
    <location>
        <begin position="647"/>
        <end position="656"/>
    </location>
</feature>
<name>A0A9P6IGE9_9PEZI</name>